<evidence type="ECO:0000313" key="2">
    <source>
        <dbReference type="Ensembl" id="ENSCLAP00000002807.1"/>
    </source>
</evidence>
<dbReference type="AlphaFoldDB" id="A0A8C2UNE3"/>
<accession>A0A8C2UNE3</accession>
<dbReference type="PANTHER" id="PTHR13248">
    <property type="entry name" value="TRANSCRIPTION ELONGATION FACTOR B POLYPEPTIDE 2"/>
    <property type="match status" value="1"/>
</dbReference>
<evidence type="ECO:0000256" key="1">
    <source>
        <dbReference type="SAM" id="MobiDB-lite"/>
    </source>
</evidence>
<keyword evidence="3" id="KW-1185">Reference proteome</keyword>
<feature type="region of interest" description="Disordered" evidence="1">
    <location>
        <begin position="83"/>
        <end position="105"/>
    </location>
</feature>
<organism evidence="2 3">
    <name type="scientific">Chinchilla lanigera</name>
    <name type="common">Long-tailed chinchilla</name>
    <name type="synonym">Chinchilla villidera</name>
    <dbReference type="NCBI Taxonomy" id="34839"/>
    <lineage>
        <taxon>Eukaryota</taxon>
        <taxon>Metazoa</taxon>
        <taxon>Chordata</taxon>
        <taxon>Craniata</taxon>
        <taxon>Vertebrata</taxon>
        <taxon>Euteleostomi</taxon>
        <taxon>Mammalia</taxon>
        <taxon>Eutheria</taxon>
        <taxon>Euarchontoglires</taxon>
        <taxon>Glires</taxon>
        <taxon>Rodentia</taxon>
        <taxon>Hystricomorpha</taxon>
        <taxon>Chinchillidae</taxon>
        <taxon>Chinchilla</taxon>
    </lineage>
</organism>
<dbReference type="GO" id="GO:0030891">
    <property type="term" value="C:VCB complex"/>
    <property type="evidence" value="ECO:0007669"/>
    <property type="project" value="InterPro"/>
</dbReference>
<dbReference type="Gene3D" id="3.10.20.90">
    <property type="entry name" value="Phosphatidylinositol 3-kinase Catalytic Subunit, Chain A, domain 1"/>
    <property type="match status" value="1"/>
</dbReference>
<dbReference type="OMA" id="TTIFMDT"/>
<sequence length="105" mass="11641">MNRRHKTTIFMDTKESSTVFMLKGILKGILKWPPDKQRLHKDDRLPDDGKTLTARPQAPATVGLAFRADDPFEALHIEPFSSSPELADVVKPQDSGGSANEQAVQ</sequence>
<dbReference type="Ensembl" id="ENSCLAT00000002863.1">
    <property type="protein sequence ID" value="ENSCLAP00000002807.1"/>
    <property type="gene ID" value="ENSCLAG00000002025.1"/>
</dbReference>
<evidence type="ECO:0000313" key="3">
    <source>
        <dbReference type="Proteomes" id="UP000694398"/>
    </source>
</evidence>
<dbReference type="SUPFAM" id="SSF54236">
    <property type="entry name" value="Ubiquitin-like"/>
    <property type="match status" value="1"/>
</dbReference>
<dbReference type="PANTHER" id="PTHR13248:SF4">
    <property type="entry name" value="ELONGIN B"/>
    <property type="match status" value="1"/>
</dbReference>
<dbReference type="Proteomes" id="UP000694398">
    <property type="component" value="Unassembled WGS sequence"/>
</dbReference>
<dbReference type="GO" id="GO:0070449">
    <property type="term" value="C:elongin complex"/>
    <property type="evidence" value="ECO:0007669"/>
    <property type="project" value="InterPro"/>
</dbReference>
<dbReference type="GeneTree" id="ENSGT00390000018316"/>
<dbReference type="GO" id="GO:0006368">
    <property type="term" value="P:transcription elongation by RNA polymerase II"/>
    <property type="evidence" value="ECO:0007669"/>
    <property type="project" value="InterPro"/>
</dbReference>
<name>A0A8C2UNE3_CHILA</name>
<feature type="compositionally biased region" description="Polar residues" evidence="1">
    <location>
        <begin position="95"/>
        <end position="105"/>
    </location>
</feature>
<dbReference type="InterPro" id="IPR039049">
    <property type="entry name" value="ELOB"/>
</dbReference>
<reference evidence="2" key="2">
    <citation type="submission" date="2025-09" db="UniProtKB">
        <authorList>
            <consortium name="Ensembl"/>
        </authorList>
    </citation>
    <scope>IDENTIFICATION</scope>
</reference>
<reference evidence="2" key="1">
    <citation type="submission" date="2025-08" db="UniProtKB">
        <authorList>
            <consortium name="Ensembl"/>
        </authorList>
    </citation>
    <scope>IDENTIFICATION</scope>
</reference>
<dbReference type="InterPro" id="IPR029071">
    <property type="entry name" value="Ubiquitin-like_domsf"/>
</dbReference>
<proteinExistence type="predicted"/>
<protein>
    <submittedName>
        <fullName evidence="2">Uncharacterized protein</fullName>
    </submittedName>
</protein>